<comment type="subcellular location">
    <subcellularLocation>
        <location evidence="1">Virion</location>
    </subcellularLocation>
</comment>
<keyword evidence="6" id="KW-1160">Virus entry into host cell</keyword>
<dbReference type="GO" id="GO:0044423">
    <property type="term" value="C:virion component"/>
    <property type="evidence" value="ECO:0007669"/>
    <property type="project" value="UniProtKB-KW"/>
</dbReference>
<accession>A0A514DA69</accession>
<evidence type="ECO:0000256" key="7">
    <source>
        <dbReference type="ARBA" id="ARBA00035110"/>
    </source>
</evidence>
<keyword evidence="2" id="KW-0945">Host-virus interaction</keyword>
<evidence type="ECO:0000256" key="3">
    <source>
        <dbReference type="ARBA" id="ARBA00022804"/>
    </source>
</evidence>
<reference evidence="8" key="1">
    <citation type="submission" date="2019-05" db="EMBL/GenBank/DDBJ databases">
        <title>Metatranscriptomic reconstruction reveals RNA viruses with the potential to shape carbon cycling in soil.</title>
        <authorList>
            <person name="Starr E.P."/>
            <person name="Nuccio E."/>
            <person name="Pett-Ridge J."/>
            <person name="Banfield J.F."/>
            <person name="Firestone M.K."/>
        </authorList>
    </citation>
    <scope>NUCLEOTIDE SEQUENCE</scope>
    <source>
        <strain evidence="8">H2_Rhizo_Litter_49_scaffold_1109</strain>
    </source>
</reference>
<protein>
    <submittedName>
        <fullName evidence="8">Uncharacterized protein</fullName>
    </submittedName>
</protein>
<gene>
    <name evidence="8" type="ORF">H2RhizoLitter491109_000003</name>
</gene>
<evidence type="ECO:0000256" key="6">
    <source>
        <dbReference type="ARBA" id="ARBA00023296"/>
    </source>
</evidence>
<evidence type="ECO:0000256" key="1">
    <source>
        <dbReference type="ARBA" id="ARBA00004328"/>
    </source>
</evidence>
<evidence type="ECO:0000313" key="8">
    <source>
        <dbReference type="EMBL" id="QDH90508.1"/>
    </source>
</evidence>
<proteinExistence type="inferred from homology"/>
<sequence length="415" mass="46236">MPSRSWNKNRPAALVFTHTDYLNPVNNYQEYQLATIARTSGGSTWVRTPNWKKVSRSGNLPMNPWSFYKVTASVGGTNSFHVTGRNPNGSLWVDSEDSLGGPSFGFNDSNVDPLESDGADSKARQKVLLEAKNQKVNLGQVYGERHQTVLLAQKTAERVIRTVVLLRKGNFGAAAGELGIKPSAKQRSAFAKRHRKNPQQATADGWLELQYGWRPLLQDVYGALEFVQDKWAKNPRQRVSKSASVEDTPFRAPSSEGYRTTVTTQKRKTSVKYVLYYTIPNEFLKTLSEAGVTNPAVVAWELLPWSFVVDWFLPIGNFIQTWDATAGLQFEKGVKTTVQEVFQSTSRVGGDFSFDGGRLTVKVQDNSWAEYHSVHIQRSPLGGFPSVAAPQFKNPVSAEHMANLIALLTSTFSRR</sequence>
<evidence type="ECO:0000256" key="2">
    <source>
        <dbReference type="ARBA" id="ARBA00022581"/>
    </source>
</evidence>
<keyword evidence="3" id="KW-1161">Viral attachment to host cell</keyword>
<name>A0A514DA69_9VIRU</name>
<evidence type="ECO:0000256" key="5">
    <source>
        <dbReference type="ARBA" id="ARBA00023104"/>
    </source>
</evidence>
<comment type="similarity">
    <text evidence="7">Belongs to the Leviviricetes maturation protein family.</text>
</comment>
<keyword evidence="4" id="KW-0946">Virion</keyword>
<evidence type="ECO:0000256" key="4">
    <source>
        <dbReference type="ARBA" id="ARBA00022844"/>
    </source>
</evidence>
<dbReference type="Pfam" id="PF03863">
    <property type="entry name" value="Phage_mat-A"/>
    <property type="match status" value="1"/>
</dbReference>
<dbReference type="EMBL" id="MN035588">
    <property type="protein sequence ID" value="QDH90508.1"/>
    <property type="molecule type" value="Genomic_RNA"/>
</dbReference>
<organism evidence="8">
    <name type="scientific">Leviviridae sp</name>
    <dbReference type="NCBI Taxonomy" id="2027243"/>
    <lineage>
        <taxon>Viruses</taxon>
        <taxon>Riboviria</taxon>
        <taxon>Orthornavirae</taxon>
        <taxon>Lenarviricota</taxon>
        <taxon>Leviviricetes</taxon>
        <taxon>Norzivirales</taxon>
        <taxon>Fiersviridae</taxon>
    </lineage>
</organism>
<dbReference type="InterPro" id="IPR005563">
    <property type="entry name" value="A_protein"/>
</dbReference>
<dbReference type="GO" id="GO:0039666">
    <property type="term" value="P:virion attachment to host cell pilus"/>
    <property type="evidence" value="ECO:0007669"/>
    <property type="project" value="UniProtKB-KW"/>
</dbReference>
<keyword evidence="5" id="KW-1175">Viral attachment to host cell pilus</keyword>